<reference evidence="4" key="1">
    <citation type="journal article" date="2019" name="Int. J. Syst. Evol. Microbiol.">
        <title>The Global Catalogue of Microorganisms (GCM) 10K type strain sequencing project: providing services to taxonomists for standard genome sequencing and annotation.</title>
        <authorList>
            <consortium name="The Broad Institute Genomics Platform"/>
            <consortium name="The Broad Institute Genome Sequencing Center for Infectious Disease"/>
            <person name="Wu L."/>
            <person name="Ma J."/>
        </authorList>
    </citation>
    <scope>NUCLEOTIDE SEQUENCE [LARGE SCALE GENOMIC DNA]</scope>
    <source>
        <strain evidence="4">CGMCC 4.1469</strain>
    </source>
</reference>
<name>A0ABW1F1C6_9ACTN</name>
<keyword evidence="4" id="KW-1185">Reference proteome</keyword>
<proteinExistence type="predicted"/>
<dbReference type="Proteomes" id="UP001596067">
    <property type="component" value="Unassembled WGS sequence"/>
</dbReference>
<evidence type="ECO:0000313" key="3">
    <source>
        <dbReference type="EMBL" id="MFC5887121.1"/>
    </source>
</evidence>
<gene>
    <name evidence="3" type="ORF">ACFP0N_19315</name>
</gene>
<protein>
    <submittedName>
        <fullName evidence="3">Uncharacterized protein</fullName>
    </submittedName>
</protein>
<dbReference type="EMBL" id="JBHSOD010000023">
    <property type="protein sequence ID" value="MFC5887121.1"/>
    <property type="molecule type" value="Genomic_DNA"/>
</dbReference>
<dbReference type="RefSeq" id="WP_313763011.1">
    <property type="nucleotide sequence ID" value="NZ_BAAAVH010000039.1"/>
</dbReference>
<accession>A0ABW1F1C6</accession>
<feature type="region of interest" description="Disordered" evidence="1">
    <location>
        <begin position="35"/>
        <end position="54"/>
    </location>
</feature>
<organism evidence="3 4">
    <name type="scientific">Kitasatospora aburaviensis</name>
    <dbReference type="NCBI Taxonomy" id="67265"/>
    <lineage>
        <taxon>Bacteria</taxon>
        <taxon>Bacillati</taxon>
        <taxon>Actinomycetota</taxon>
        <taxon>Actinomycetes</taxon>
        <taxon>Kitasatosporales</taxon>
        <taxon>Streptomycetaceae</taxon>
        <taxon>Kitasatospora</taxon>
    </lineage>
</organism>
<comment type="caution">
    <text evidence="3">The sequence shown here is derived from an EMBL/GenBank/DDBJ whole genome shotgun (WGS) entry which is preliminary data.</text>
</comment>
<feature type="signal peptide" evidence="2">
    <location>
        <begin position="1"/>
        <end position="36"/>
    </location>
</feature>
<feature type="chain" id="PRO_5046007092" evidence="2">
    <location>
        <begin position="37"/>
        <end position="54"/>
    </location>
</feature>
<evidence type="ECO:0000256" key="1">
    <source>
        <dbReference type="SAM" id="MobiDB-lite"/>
    </source>
</evidence>
<evidence type="ECO:0000313" key="4">
    <source>
        <dbReference type="Proteomes" id="UP001596067"/>
    </source>
</evidence>
<keyword evidence="2" id="KW-0732">Signal</keyword>
<sequence length="54" mass="5411">MRPGPTCVGSVALGASRRAHVLLLLSVLALAAPAHGARCPARPNSGRAGGRSPR</sequence>
<evidence type="ECO:0000256" key="2">
    <source>
        <dbReference type="SAM" id="SignalP"/>
    </source>
</evidence>